<keyword evidence="3" id="KW-1185">Reference proteome</keyword>
<dbReference type="GO" id="GO:0030686">
    <property type="term" value="C:90S preribosome"/>
    <property type="evidence" value="ECO:0007669"/>
    <property type="project" value="TreeGrafter"/>
</dbReference>
<dbReference type="Pfam" id="PF02786">
    <property type="entry name" value="CPSase_L_D2"/>
    <property type="match status" value="1"/>
</dbReference>
<dbReference type="GO" id="GO:0005524">
    <property type="term" value="F:ATP binding"/>
    <property type="evidence" value="ECO:0007669"/>
    <property type="project" value="InterPro"/>
</dbReference>
<organism evidence="2 3">
    <name type="scientific">Puccinia sorghi</name>
    <dbReference type="NCBI Taxonomy" id="27349"/>
    <lineage>
        <taxon>Eukaryota</taxon>
        <taxon>Fungi</taxon>
        <taxon>Dikarya</taxon>
        <taxon>Basidiomycota</taxon>
        <taxon>Pucciniomycotina</taxon>
        <taxon>Pucciniomycetes</taxon>
        <taxon>Pucciniales</taxon>
        <taxon>Pucciniaceae</taxon>
        <taxon>Puccinia</taxon>
    </lineage>
</organism>
<name>A0A0L6UUS6_9BASI</name>
<dbReference type="InterPro" id="IPR005479">
    <property type="entry name" value="CPAse_ATP-bd"/>
</dbReference>
<gene>
    <name evidence="2" type="ORF">VP01_3628g1</name>
</gene>
<sequence>VGRKGTSVGFSLGEEHGSACVFAERICWGLGETCKVSLNRRLSTLSAVLISLVQMSLLALQNAPQQPLLICGVLNSNLISIIHQATAQHFEPVLDSLAAKATERVSSFKPDCASSATAKSTAALETSLNCLATVAGVRNGSRLSREPSALFILISCSYNKMPNILHILGSVLDLPADTKNNNPSSLSSSVALLSLNLLSSIKDHSDCLELGIVRRLSFTMTTSYHSYPTGALTSTIIIRINHKSSGCNFLYKLWRSRNDRLSVFLFLPSEHMTFNHDEVVEWFQCVPISPKPSDNDVSEGLRTKYISDYKSGTPINRTMLLSTMINVACRPCNTTKSHPCLLPMDWLPFVVSVWGWHRGILTTVRDICRDAQNRYARSSMSLSFEYIYQPHKLALLSESHVIRHLALKVLHPTSGRECSNTPDAYSQIGNHVYSSDVLVILLFFLRLPNLILPTCCTSQLKVHFQPLWEESLQALTDLNAKHHVNFWELVWSQLNLCLWDSSEIYFTPRVQPSGHTSDVPNQLPGLKLTDQAKFRCTHKDKVIDLFSSDFRNLTLEAALKRQSLEYRTTNWAWRLFSPTVKPTMKILNKGICWVDRPEVGCAIGCGCFLLSPTQRLFVIPMFCGPCLMIYSLIRDLCRLSLECVLTWQDSSLVRHPDDFQNLLDSTQFPTPLNSGRHSIVRAGYALRGGFANNDEEIQECNKTFAITTQVLIEGSMKGWQEIKYKIVRDCRASCITLNDQSCYQDFALRNAIGTILGNSLTTISNAENADYHFLSLPLAEVDAHNQVFRRLISIQAYISFVSDICVASSYSHT</sequence>
<dbReference type="STRING" id="27349.A0A0L6UUS6"/>
<dbReference type="PANTHER" id="PTHR17695">
    <property type="entry name" value="SMALL SUBUNIT PROCESSOME COMPONENT 20 HOMOLOG"/>
    <property type="match status" value="1"/>
</dbReference>
<dbReference type="OrthoDB" id="360653at2759"/>
<evidence type="ECO:0000313" key="2">
    <source>
        <dbReference type="EMBL" id="KNZ52286.1"/>
    </source>
</evidence>
<dbReference type="AlphaFoldDB" id="A0A0L6UUS6"/>
<evidence type="ECO:0000313" key="3">
    <source>
        <dbReference type="Proteomes" id="UP000037035"/>
    </source>
</evidence>
<dbReference type="GO" id="GO:0032040">
    <property type="term" value="C:small-subunit processome"/>
    <property type="evidence" value="ECO:0007669"/>
    <property type="project" value="TreeGrafter"/>
</dbReference>
<feature type="domain" description="Carbamoyl phosphate synthase ATP-binding" evidence="1">
    <location>
        <begin position="679"/>
        <end position="745"/>
    </location>
</feature>
<dbReference type="EMBL" id="LAVV01008644">
    <property type="protein sequence ID" value="KNZ52286.1"/>
    <property type="molecule type" value="Genomic_DNA"/>
</dbReference>
<dbReference type="VEuPathDB" id="FungiDB:VP01_3628g1"/>
<accession>A0A0L6UUS6</accession>
<proteinExistence type="predicted"/>
<dbReference type="PANTHER" id="PTHR17695:SF11">
    <property type="entry name" value="SMALL SUBUNIT PROCESSOME COMPONENT 20 HOMOLOG"/>
    <property type="match status" value="1"/>
</dbReference>
<dbReference type="InterPro" id="IPR052575">
    <property type="entry name" value="SSU_processome_comp_20"/>
</dbReference>
<dbReference type="Proteomes" id="UP000037035">
    <property type="component" value="Unassembled WGS sequence"/>
</dbReference>
<evidence type="ECO:0000259" key="1">
    <source>
        <dbReference type="Pfam" id="PF02786"/>
    </source>
</evidence>
<reference evidence="2 3" key="1">
    <citation type="submission" date="2015-08" db="EMBL/GenBank/DDBJ databases">
        <title>Next Generation Sequencing and Analysis of the Genome of Puccinia sorghi L Schw, the Causal Agent of Maize Common Rust.</title>
        <authorList>
            <person name="Rochi L."/>
            <person name="Burguener G."/>
            <person name="Darino M."/>
            <person name="Turjanski A."/>
            <person name="Kreff E."/>
            <person name="Dieguez M.J."/>
            <person name="Sacco F."/>
        </authorList>
    </citation>
    <scope>NUCLEOTIDE SEQUENCE [LARGE SCALE GENOMIC DNA]</scope>
    <source>
        <strain evidence="2 3">RO10H11247</strain>
    </source>
</reference>
<feature type="non-terminal residue" evidence="2">
    <location>
        <position position="1"/>
    </location>
</feature>
<comment type="caution">
    <text evidence="2">The sequence shown here is derived from an EMBL/GenBank/DDBJ whole genome shotgun (WGS) entry which is preliminary data.</text>
</comment>
<protein>
    <recommendedName>
        <fullName evidence="1">Carbamoyl phosphate synthase ATP-binding domain-containing protein</fullName>
    </recommendedName>
</protein>